<feature type="non-terminal residue" evidence="7">
    <location>
        <position position="1"/>
    </location>
</feature>
<evidence type="ECO:0000313" key="8">
    <source>
        <dbReference type="Proteomes" id="UP000682892"/>
    </source>
</evidence>
<dbReference type="Pfam" id="PF08395">
    <property type="entry name" value="7tm_7"/>
    <property type="match status" value="1"/>
</dbReference>
<proteinExistence type="inferred from homology"/>
<keyword evidence="6" id="KW-0675">Receptor</keyword>
<evidence type="ECO:0000256" key="6">
    <source>
        <dbReference type="RuleBase" id="RU363108"/>
    </source>
</evidence>
<protein>
    <recommendedName>
        <fullName evidence="6">Gustatory receptor</fullName>
    </recommendedName>
</protein>
<accession>J9HFZ6</accession>
<feature type="transmembrane region" description="Helical" evidence="6">
    <location>
        <begin position="97"/>
        <end position="119"/>
    </location>
</feature>
<keyword evidence="3 6" id="KW-0812">Transmembrane</keyword>
<evidence type="ECO:0000256" key="4">
    <source>
        <dbReference type="ARBA" id="ARBA00022989"/>
    </source>
</evidence>
<keyword evidence="4 6" id="KW-1133">Transmembrane helix</keyword>
<comment type="subcellular location">
    <subcellularLocation>
        <location evidence="1 6">Cell membrane</location>
        <topology evidence="1 6">Multi-pass membrane protein</topology>
    </subcellularLocation>
</comment>
<dbReference type="PaxDb" id="7159-AAEL017486-PA"/>
<feature type="transmembrane region" description="Helical" evidence="6">
    <location>
        <begin position="162"/>
        <end position="185"/>
    </location>
</feature>
<comment type="function">
    <text evidence="6">Gustatory receptor which mediates acceptance or avoidance behavior, depending on its substrates.</text>
</comment>
<feature type="transmembrane region" description="Helical" evidence="6">
    <location>
        <begin position="191"/>
        <end position="211"/>
    </location>
</feature>
<feature type="transmembrane region" description="Helical" evidence="6">
    <location>
        <begin position="379"/>
        <end position="400"/>
    </location>
</feature>
<comment type="similarity">
    <text evidence="6">Belongs to the insect chemoreceptor superfamily. Gustatory receptor (GR) family.</text>
</comment>
<feature type="transmembrane region" description="Helical" evidence="6">
    <location>
        <begin position="66"/>
        <end position="85"/>
    </location>
</feature>
<reference evidence="7" key="1">
    <citation type="submission" date="2005-10" db="EMBL/GenBank/DDBJ databases">
        <authorList>
            <person name="Loftus B.J."/>
            <person name="Nene V.M."/>
            <person name="Hannick L.I."/>
            <person name="Bidwell S."/>
            <person name="Haas B."/>
            <person name="Amedeo P."/>
            <person name="Orvis J."/>
            <person name="Wortman J.R."/>
            <person name="White O.R."/>
            <person name="Salzberg S."/>
            <person name="Shumway M."/>
            <person name="Koo H."/>
            <person name="Zhao Y."/>
            <person name="Holmes M."/>
            <person name="Miller J."/>
            <person name="Schatz M."/>
            <person name="Pop M."/>
            <person name="Pai G."/>
            <person name="Utterback T."/>
            <person name="Rogers Y.-H."/>
            <person name="Kravitz S."/>
            <person name="Fraser C.M."/>
        </authorList>
    </citation>
    <scope>NUCLEOTIDE SEQUENCE</scope>
    <source>
        <strain evidence="7">Liverpool</strain>
    </source>
</reference>
<comment type="caution">
    <text evidence="6">Lacks conserved residue(s) required for the propagation of feature annotation.</text>
</comment>
<dbReference type="GO" id="GO:0007165">
    <property type="term" value="P:signal transduction"/>
    <property type="evidence" value="ECO:0007669"/>
    <property type="project" value="UniProtKB-KW"/>
</dbReference>
<dbReference type="GO" id="GO:0005886">
    <property type="term" value="C:plasma membrane"/>
    <property type="evidence" value="ECO:0007669"/>
    <property type="project" value="UniProtKB-SubCell"/>
</dbReference>
<reference evidence="7" key="3">
    <citation type="submission" date="2012-09" db="EMBL/GenBank/DDBJ databases">
        <authorList>
            <consortium name="VectorBase"/>
        </authorList>
    </citation>
    <scope>NUCLEOTIDE SEQUENCE</scope>
    <source>
        <strain evidence="7">Liverpool</strain>
    </source>
</reference>
<keyword evidence="5 6" id="KW-0472">Membrane</keyword>
<evidence type="ECO:0000313" key="7">
    <source>
        <dbReference type="EMBL" id="EJY57767.1"/>
    </source>
</evidence>
<gene>
    <name evidence="7" type="primary">GPRg79</name>
    <name evidence="7" type="ORF">AaeL_AAEL017486</name>
</gene>
<organism evidence="7 8">
    <name type="scientific">Aedes aegypti</name>
    <name type="common">Yellowfever mosquito</name>
    <name type="synonym">Culex aegypti</name>
    <dbReference type="NCBI Taxonomy" id="7159"/>
    <lineage>
        <taxon>Eukaryota</taxon>
        <taxon>Metazoa</taxon>
        <taxon>Ecdysozoa</taxon>
        <taxon>Arthropoda</taxon>
        <taxon>Hexapoda</taxon>
        <taxon>Insecta</taxon>
        <taxon>Pterygota</taxon>
        <taxon>Neoptera</taxon>
        <taxon>Endopterygota</taxon>
        <taxon>Diptera</taxon>
        <taxon>Nematocera</taxon>
        <taxon>Culicoidea</taxon>
        <taxon>Culicidae</taxon>
        <taxon>Culicinae</taxon>
        <taxon>Aedini</taxon>
        <taxon>Aedes</taxon>
        <taxon>Stegomyia</taxon>
    </lineage>
</organism>
<keyword evidence="6" id="KW-0807">Transducer</keyword>
<dbReference type="GO" id="GO:0050909">
    <property type="term" value="P:sensory perception of taste"/>
    <property type="evidence" value="ECO:0007669"/>
    <property type="project" value="InterPro"/>
</dbReference>
<dbReference type="InterPro" id="IPR013604">
    <property type="entry name" value="7TM_chemorcpt"/>
</dbReference>
<evidence type="ECO:0000256" key="5">
    <source>
        <dbReference type="ARBA" id="ARBA00023136"/>
    </source>
</evidence>
<evidence type="ECO:0000256" key="2">
    <source>
        <dbReference type="ARBA" id="ARBA00022475"/>
    </source>
</evidence>
<keyword evidence="2 6" id="KW-1003">Cell membrane</keyword>
<evidence type="ECO:0000256" key="3">
    <source>
        <dbReference type="ARBA" id="ARBA00022692"/>
    </source>
</evidence>
<evidence type="ECO:0000256" key="1">
    <source>
        <dbReference type="ARBA" id="ARBA00004651"/>
    </source>
</evidence>
<dbReference type="AlphaFoldDB" id="J9HFZ6"/>
<dbReference type="EMBL" id="CH477525">
    <property type="protein sequence ID" value="EJY57767.1"/>
    <property type="molecule type" value="Genomic_DNA"/>
</dbReference>
<reference evidence="7" key="2">
    <citation type="journal article" date="2007" name="Science">
        <title>Genome sequence of Aedes aegypti, a major arbovirus vector.</title>
        <authorList>
            <person name="Nene V."/>
            <person name="Wortman J.R."/>
            <person name="Lawson D."/>
            <person name="Haas B."/>
            <person name="Kodira C."/>
            <person name="Tu Z.J."/>
            <person name="Loftus B."/>
            <person name="Xi Z."/>
            <person name="Megy K."/>
            <person name="Grabherr M."/>
            <person name="Ren Q."/>
            <person name="Zdobnov E.M."/>
            <person name="Lobo N.F."/>
            <person name="Campbell K.S."/>
            <person name="Brown S.E."/>
            <person name="Bonaldo M.F."/>
            <person name="Zhu J."/>
            <person name="Sinkins S.P."/>
            <person name="Hogenkamp D.G."/>
            <person name="Amedeo P."/>
            <person name="Arensburger P."/>
            <person name="Atkinson P.W."/>
            <person name="Bidwell S."/>
            <person name="Biedler J."/>
            <person name="Birney E."/>
            <person name="Bruggner R.V."/>
            <person name="Costas J."/>
            <person name="Coy M.R."/>
            <person name="Crabtree J."/>
            <person name="Crawford M."/>
            <person name="Debruyn B."/>
            <person name="Decaprio D."/>
            <person name="Eiglmeier K."/>
            <person name="Eisenstadt E."/>
            <person name="El-Dorry H."/>
            <person name="Gelbart W.M."/>
            <person name="Gomes S.L."/>
            <person name="Hammond M."/>
            <person name="Hannick L.I."/>
            <person name="Hogan J.R."/>
            <person name="Holmes M.H."/>
            <person name="Jaffe D."/>
            <person name="Johnston J.S."/>
            <person name="Kennedy R.C."/>
            <person name="Koo H."/>
            <person name="Kravitz S."/>
            <person name="Kriventseva E.V."/>
            <person name="Kulp D."/>
            <person name="Labutti K."/>
            <person name="Lee E."/>
            <person name="Li S."/>
            <person name="Lovin D.D."/>
            <person name="Mao C."/>
            <person name="Mauceli E."/>
            <person name="Menck C.F."/>
            <person name="Miller J.R."/>
            <person name="Montgomery P."/>
            <person name="Mori A."/>
            <person name="Nascimento A.L."/>
            <person name="Naveira H.F."/>
            <person name="Nusbaum C."/>
            <person name="O'leary S."/>
            <person name="Orvis J."/>
            <person name="Pertea M."/>
            <person name="Quesneville H."/>
            <person name="Reidenbach K.R."/>
            <person name="Rogers Y.H."/>
            <person name="Roth C.W."/>
            <person name="Schneider J.R."/>
            <person name="Schatz M."/>
            <person name="Shumway M."/>
            <person name="Stanke M."/>
            <person name="Stinson E.O."/>
            <person name="Tubio J.M."/>
            <person name="Vanzee J.P."/>
            <person name="Verjovski-Almeida S."/>
            <person name="Werner D."/>
            <person name="White O."/>
            <person name="Wyder S."/>
            <person name="Zeng Q."/>
            <person name="Zhao Q."/>
            <person name="Zhao Y."/>
            <person name="Hill C.A."/>
            <person name="Raikhel A.S."/>
            <person name="Soares M.B."/>
            <person name="Knudson D.L."/>
            <person name="Lee N.H."/>
            <person name="Galagan J."/>
            <person name="Salzberg S.L."/>
            <person name="Paulsen I.T."/>
            <person name="Dimopoulos G."/>
            <person name="Collins F.H."/>
            <person name="Birren B."/>
            <person name="Fraser-Liggett C.M."/>
            <person name="Severson D.W."/>
        </authorList>
    </citation>
    <scope>NUCLEOTIDE SEQUENCE [LARGE SCALE GENOMIC DNA]</scope>
    <source>
        <strain evidence="7">Liverpool</strain>
    </source>
</reference>
<dbReference type="Proteomes" id="UP000682892">
    <property type="component" value="Unassembled WGS sequence"/>
</dbReference>
<sequence length="406" mass="46925">MFSEWKYMNANSLLPKPISDNTKEMEALENFRPFIKLFANLTLQPSLLLFEENSIQRPNNSLQFRLIIKCVFHLIFIIGAIIWTLDDRWGILYADDYNGQILGALSMIVVFLTHGFSIMEISVSLESISHLWNTFQRIENLLGEIGCKQLLKRSLRKCYLKYFIHFFAAVALYVIAVGTNLYISTLENVKLIHLLLIFNGSIALTSLRLALIELHVQILSCYMALINVELRNILLATEYGKVLKNLKYDYVNYSKLKKLNNCYVICSNVLDQIKKTFSISIFWNCLKIKVLILDDIYSIIYQLVRGSLFGENTMLRVPNKVFFINWINSCDTLFRNQLNIIETINAFNISGSDDSLRILVLHLQSTLTHRKFQISSAGMFYVTFGFVMENIINGLTYVTFMVQLTK</sequence>
<name>J9HFZ6_AEDAE</name>